<dbReference type="EMBL" id="JARPOI010000009">
    <property type="protein sequence ID" value="KAJ9173166.1"/>
    <property type="molecule type" value="Genomic_DNA"/>
</dbReference>
<keyword evidence="18" id="KW-1185">Reference proteome</keyword>
<name>A0ABQ9M2Q5_HEVBR</name>
<keyword evidence="6 12" id="KW-0547">Nucleotide-binding</keyword>
<feature type="signal peptide" evidence="15">
    <location>
        <begin position="1"/>
        <end position="23"/>
    </location>
</feature>
<dbReference type="Gene3D" id="1.10.510.10">
    <property type="entry name" value="Transferase(Phosphotransferase) domain 1"/>
    <property type="match status" value="1"/>
</dbReference>
<dbReference type="InterPro" id="IPR011009">
    <property type="entry name" value="Kinase-like_dom_sf"/>
</dbReference>
<comment type="subcellular location">
    <subcellularLocation>
        <location evidence="1">Membrane</location>
        <topology evidence="1">Single-pass type I membrane protein</topology>
    </subcellularLocation>
</comment>
<dbReference type="Gene3D" id="2.60.120.430">
    <property type="entry name" value="Galactose-binding lectin"/>
    <property type="match status" value="2"/>
</dbReference>
<dbReference type="PANTHER" id="PTHR34590:SF5">
    <property type="entry name" value="OS04G0586500 PROTEIN"/>
    <property type="match status" value="1"/>
</dbReference>
<dbReference type="InterPro" id="IPR000719">
    <property type="entry name" value="Prot_kinase_dom"/>
</dbReference>
<dbReference type="PROSITE" id="PS00108">
    <property type="entry name" value="PROTEIN_KINASE_ST"/>
    <property type="match status" value="1"/>
</dbReference>
<gene>
    <name evidence="17" type="ORF">P3X46_016330</name>
</gene>
<keyword evidence="8 12" id="KW-0067">ATP-binding</keyword>
<dbReference type="InterPro" id="IPR008271">
    <property type="entry name" value="Ser/Thr_kinase_AS"/>
</dbReference>
<keyword evidence="2" id="KW-0723">Serine/threonine-protein kinase</keyword>
<evidence type="ECO:0000256" key="2">
    <source>
        <dbReference type="ARBA" id="ARBA00022527"/>
    </source>
</evidence>
<evidence type="ECO:0000256" key="14">
    <source>
        <dbReference type="SAM" id="Phobius"/>
    </source>
</evidence>
<feature type="chain" id="PRO_5045794324" description="Protein kinase domain-containing protein" evidence="15">
    <location>
        <begin position="24"/>
        <end position="886"/>
    </location>
</feature>
<keyword evidence="4 14" id="KW-0812">Transmembrane</keyword>
<sequence length="886" mass="99209">MSLRDHPGICLVLLLHLLPSVTGIKKSPSYTPVDLILLDCGASSSSTSLDGRTWDGDADSKFHASNPETASFAFTASQQDPSVTQVPYMTARIFQSQFTYTFPVSPGPKFVRLYFYPATYSNLDISKSRFSLSANAYTLLNNFSAFLTVSAMKPSVASFIKEYIITVWDNQKLDLTFSPSPSSFAFINGIEIVSMPNNLYASGNNNPLPYVGIDSNPFYLDNTTALEKFYRLNVGGQDISGKDDTGMHRTWLQDLNYIFSGALGFAIIPPDVKIQYTMKTPAYTAPVMVYGSMRFMGPDSHRNLNYNLTWYFSIDAGFNYLVRLHFCEFRPEVTRSDQVVFYIFINNQTAEPYADIMLWSGGNSVPLYKDYVLWIPKGSHSKQYLCLALHPNFDKKRTYADAFLNGLEIFKLNNSGGSLASPGPELLAGSPPPENLPKLKVKTNEKRFLVVIVVGSVFGGMLALSLVICFFVFKQRRVKDFGKSEAKSFRFPFSHTLRSSVTKASLRPSNTSRRFSIFEIEVATSKFDDEFVIGSGGFGNVYKGLIDDGATPVAIKRLDSSSRQGTREFRTEIDMLSELHNPHLVSLIGYCDDPGEMILVYEYMHRGTLRDHLYKTRNPPLPWKRRLEICIGAARGLHYLHTGAKHPIIHRDVKSTNILIDENWVAKVSDFGLSRMGPTSDSQTHVSTVVRGSFGYVDPEYYRRQHLTEKSDVYSFGVVLFELLCARPPVIPGLPKEQVNLADWARICCRRGTIDQIMDPYLRGNIDPVCLEKFGEIAESCLRDQGTQRPTMSDVVCGLEFALQLQETAENTRNSIDRVSEEQESPLLLRGEAITTDDDDLFSVSGGHKHGSKSTISSGERSISKTDPDRMSSDTVFSEIMNQKGR</sequence>
<evidence type="ECO:0000256" key="11">
    <source>
        <dbReference type="ARBA" id="ARBA00023180"/>
    </source>
</evidence>
<dbReference type="CDD" id="cd14066">
    <property type="entry name" value="STKc_IRAK"/>
    <property type="match status" value="1"/>
</dbReference>
<keyword evidence="3" id="KW-0808">Transferase</keyword>
<evidence type="ECO:0000256" key="8">
    <source>
        <dbReference type="ARBA" id="ARBA00022840"/>
    </source>
</evidence>
<evidence type="ECO:0000256" key="5">
    <source>
        <dbReference type="ARBA" id="ARBA00022729"/>
    </source>
</evidence>
<keyword evidence="10 14" id="KW-0472">Membrane</keyword>
<protein>
    <recommendedName>
        <fullName evidence="16">Protein kinase domain-containing protein</fullName>
    </recommendedName>
</protein>
<dbReference type="InterPro" id="IPR001245">
    <property type="entry name" value="Ser-Thr/Tyr_kinase_cat_dom"/>
</dbReference>
<evidence type="ECO:0000256" key="7">
    <source>
        <dbReference type="ARBA" id="ARBA00022777"/>
    </source>
</evidence>
<keyword evidence="7" id="KW-0418">Kinase</keyword>
<keyword evidence="5 15" id="KW-0732">Signal</keyword>
<evidence type="ECO:0000256" key="10">
    <source>
        <dbReference type="ARBA" id="ARBA00023136"/>
    </source>
</evidence>
<dbReference type="Gene3D" id="3.30.200.20">
    <property type="entry name" value="Phosphorylase Kinase, domain 1"/>
    <property type="match status" value="1"/>
</dbReference>
<evidence type="ECO:0000259" key="16">
    <source>
        <dbReference type="PROSITE" id="PS50011"/>
    </source>
</evidence>
<reference evidence="17" key="1">
    <citation type="journal article" date="2023" name="Plant Biotechnol. J.">
        <title>Chromosome-level wild Hevea brasiliensis genome provides new tools for genomic-assisted breeding and valuable loci to elevate rubber yield.</title>
        <authorList>
            <person name="Cheng H."/>
            <person name="Song X."/>
            <person name="Hu Y."/>
            <person name="Wu T."/>
            <person name="Yang Q."/>
            <person name="An Z."/>
            <person name="Feng S."/>
            <person name="Deng Z."/>
            <person name="Wu W."/>
            <person name="Zeng X."/>
            <person name="Tu M."/>
            <person name="Wang X."/>
            <person name="Huang H."/>
        </authorList>
    </citation>
    <scope>NUCLEOTIDE SEQUENCE</scope>
    <source>
        <strain evidence="17">MT/VB/25A 57/8</strain>
    </source>
</reference>
<feature type="transmembrane region" description="Helical" evidence="14">
    <location>
        <begin position="448"/>
        <end position="473"/>
    </location>
</feature>
<dbReference type="SUPFAM" id="SSF56112">
    <property type="entry name" value="Protein kinase-like (PK-like)"/>
    <property type="match status" value="1"/>
</dbReference>
<feature type="region of interest" description="Disordered" evidence="13">
    <location>
        <begin position="839"/>
        <end position="886"/>
    </location>
</feature>
<dbReference type="InterPro" id="IPR045272">
    <property type="entry name" value="ANXUR1/2-like"/>
</dbReference>
<organism evidence="17 18">
    <name type="scientific">Hevea brasiliensis</name>
    <name type="common">Para rubber tree</name>
    <name type="synonym">Siphonia brasiliensis</name>
    <dbReference type="NCBI Taxonomy" id="3981"/>
    <lineage>
        <taxon>Eukaryota</taxon>
        <taxon>Viridiplantae</taxon>
        <taxon>Streptophyta</taxon>
        <taxon>Embryophyta</taxon>
        <taxon>Tracheophyta</taxon>
        <taxon>Spermatophyta</taxon>
        <taxon>Magnoliopsida</taxon>
        <taxon>eudicotyledons</taxon>
        <taxon>Gunneridae</taxon>
        <taxon>Pentapetalae</taxon>
        <taxon>rosids</taxon>
        <taxon>fabids</taxon>
        <taxon>Malpighiales</taxon>
        <taxon>Euphorbiaceae</taxon>
        <taxon>Crotonoideae</taxon>
        <taxon>Micrandreae</taxon>
        <taxon>Hevea</taxon>
    </lineage>
</organism>
<proteinExistence type="predicted"/>
<dbReference type="InterPro" id="IPR024788">
    <property type="entry name" value="Malectin-like_Carb-bd_dom"/>
</dbReference>
<evidence type="ECO:0000313" key="17">
    <source>
        <dbReference type="EMBL" id="KAJ9173166.1"/>
    </source>
</evidence>
<dbReference type="Pfam" id="PF07714">
    <property type="entry name" value="PK_Tyr_Ser-Thr"/>
    <property type="match status" value="1"/>
</dbReference>
<evidence type="ECO:0000313" key="18">
    <source>
        <dbReference type="Proteomes" id="UP001174677"/>
    </source>
</evidence>
<dbReference type="PROSITE" id="PS50011">
    <property type="entry name" value="PROTEIN_KINASE_DOM"/>
    <property type="match status" value="1"/>
</dbReference>
<evidence type="ECO:0000256" key="13">
    <source>
        <dbReference type="SAM" id="MobiDB-lite"/>
    </source>
</evidence>
<evidence type="ECO:0000256" key="15">
    <source>
        <dbReference type="SAM" id="SignalP"/>
    </source>
</evidence>
<dbReference type="InterPro" id="IPR017441">
    <property type="entry name" value="Protein_kinase_ATP_BS"/>
</dbReference>
<feature type="domain" description="Protein kinase" evidence="16">
    <location>
        <begin position="527"/>
        <end position="802"/>
    </location>
</feature>
<evidence type="ECO:0000256" key="12">
    <source>
        <dbReference type="PROSITE-ProRule" id="PRU10141"/>
    </source>
</evidence>
<comment type="caution">
    <text evidence="17">The sequence shown here is derived from an EMBL/GenBank/DDBJ whole genome shotgun (WGS) entry which is preliminary data.</text>
</comment>
<evidence type="ECO:0000256" key="3">
    <source>
        <dbReference type="ARBA" id="ARBA00022679"/>
    </source>
</evidence>
<feature type="binding site" evidence="12">
    <location>
        <position position="556"/>
    </location>
    <ligand>
        <name>ATP</name>
        <dbReference type="ChEBI" id="CHEBI:30616"/>
    </ligand>
</feature>
<dbReference type="PROSITE" id="PS00107">
    <property type="entry name" value="PROTEIN_KINASE_ATP"/>
    <property type="match status" value="1"/>
</dbReference>
<evidence type="ECO:0000256" key="6">
    <source>
        <dbReference type="ARBA" id="ARBA00022741"/>
    </source>
</evidence>
<dbReference type="PANTHER" id="PTHR34590">
    <property type="entry name" value="OS03G0124300 PROTEIN-RELATED"/>
    <property type="match status" value="1"/>
</dbReference>
<evidence type="ECO:0000256" key="4">
    <source>
        <dbReference type="ARBA" id="ARBA00022692"/>
    </source>
</evidence>
<evidence type="ECO:0000256" key="1">
    <source>
        <dbReference type="ARBA" id="ARBA00004479"/>
    </source>
</evidence>
<keyword evidence="9 14" id="KW-1133">Transmembrane helix</keyword>
<keyword evidence="11" id="KW-0325">Glycoprotein</keyword>
<dbReference type="Pfam" id="PF12819">
    <property type="entry name" value="Malectin_like"/>
    <property type="match status" value="1"/>
</dbReference>
<dbReference type="SMART" id="SM00220">
    <property type="entry name" value="S_TKc"/>
    <property type="match status" value="1"/>
</dbReference>
<feature type="compositionally biased region" description="Basic and acidic residues" evidence="13">
    <location>
        <begin position="862"/>
        <end position="872"/>
    </location>
</feature>
<accession>A0ABQ9M2Q5</accession>
<dbReference type="Proteomes" id="UP001174677">
    <property type="component" value="Chromosome 9"/>
</dbReference>
<evidence type="ECO:0000256" key="9">
    <source>
        <dbReference type="ARBA" id="ARBA00022989"/>
    </source>
</evidence>